<dbReference type="AlphaFoldDB" id="A0A4Z2I227"/>
<evidence type="ECO:0000256" key="1">
    <source>
        <dbReference type="SAM" id="MobiDB-lite"/>
    </source>
</evidence>
<accession>A0A4Z2I227</accession>
<feature type="region of interest" description="Disordered" evidence="1">
    <location>
        <begin position="1"/>
        <end position="53"/>
    </location>
</feature>
<proteinExistence type="predicted"/>
<sequence length="111" mass="10968">MRQAGGGVSGAGRRGRRQRRGGEGGSHVAPADAVPPAQGGGGEGGVERHAAHPALDLLGPELALEERRTSGCSCSMMASVCTSVCPLGDSSSDPNSVSLSSSSSEQPSPPS</sequence>
<reference evidence="2 3" key="1">
    <citation type="submission" date="2019-03" db="EMBL/GenBank/DDBJ databases">
        <title>First draft genome of Liparis tanakae, snailfish: a comprehensive survey of snailfish specific genes.</title>
        <authorList>
            <person name="Kim W."/>
            <person name="Song I."/>
            <person name="Jeong J.-H."/>
            <person name="Kim D."/>
            <person name="Kim S."/>
            <person name="Ryu S."/>
            <person name="Song J.Y."/>
            <person name="Lee S.K."/>
        </authorList>
    </citation>
    <scope>NUCLEOTIDE SEQUENCE [LARGE SCALE GENOMIC DNA]</scope>
    <source>
        <tissue evidence="2">Muscle</tissue>
    </source>
</reference>
<protein>
    <submittedName>
        <fullName evidence="2">Uncharacterized protein</fullName>
    </submittedName>
</protein>
<evidence type="ECO:0000313" key="2">
    <source>
        <dbReference type="EMBL" id="TNN72139.1"/>
    </source>
</evidence>
<feature type="compositionally biased region" description="Gly residues" evidence="1">
    <location>
        <begin position="1"/>
        <end position="12"/>
    </location>
</feature>
<feature type="region of interest" description="Disordered" evidence="1">
    <location>
        <begin position="85"/>
        <end position="111"/>
    </location>
</feature>
<dbReference type="Proteomes" id="UP000314294">
    <property type="component" value="Unassembled WGS sequence"/>
</dbReference>
<organism evidence="2 3">
    <name type="scientific">Liparis tanakae</name>
    <name type="common">Tanaka's snailfish</name>
    <dbReference type="NCBI Taxonomy" id="230148"/>
    <lineage>
        <taxon>Eukaryota</taxon>
        <taxon>Metazoa</taxon>
        <taxon>Chordata</taxon>
        <taxon>Craniata</taxon>
        <taxon>Vertebrata</taxon>
        <taxon>Euteleostomi</taxon>
        <taxon>Actinopterygii</taxon>
        <taxon>Neopterygii</taxon>
        <taxon>Teleostei</taxon>
        <taxon>Neoteleostei</taxon>
        <taxon>Acanthomorphata</taxon>
        <taxon>Eupercaria</taxon>
        <taxon>Perciformes</taxon>
        <taxon>Cottioidei</taxon>
        <taxon>Cottales</taxon>
        <taxon>Liparidae</taxon>
        <taxon>Liparis</taxon>
    </lineage>
</organism>
<dbReference type="EMBL" id="SRLO01000141">
    <property type="protein sequence ID" value="TNN72139.1"/>
    <property type="molecule type" value="Genomic_DNA"/>
</dbReference>
<feature type="compositionally biased region" description="Low complexity" evidence="1">
    <location>
        <begin position="90"/>
        <end position="111"/>
    </location>
</feature>
<evidence type="ECO:0000313" key="3">
    <source>
        <dbReference type="Proteomes" id="UP000314294"/>
    </source>
</evidence>
<name>A0A4Z2I227_9TELE</name>
<gene>
    <name evidence="2" type="ORF">EYF80_017567</name>
</gene>
<comment type="caution">
    <text evidence="2">The sequence shown here is derived from an EMBL/GenBank/DDBJ whole genome shotgun (WGS) entry which is preliminary data.</text>
</comment>
<keyword evidence="3" id="KW-1185">Reference proteome</keyword>